<evidence type="ECO:0000313" key="3">
    <source>
        <dbReference type="EMBL" id="CAK0834784.1"/>
    </source>
</evidence>
<dbReference type="CDD" id="cd00060">
    <property type="entry name" value="FHA"/>
    <property type="match status" value="1"/>
</dbReference>
<reference evidence="3" key="1">
    <citation type="submission" date="2023-10" db="EMBL/GenBank/DDBJ databases">
        <authorList>
            <person name="Chen Y."/>
            <person name="Shah S."/>
            <person name="Dougan E. K."/>
            <person name="Thang M."/>
            <person name="Chan C."/>
        </authorList>
    </citation>
    <scope>NUCLEOTIDE SEQUENCE [LARGE SCALE GENOMIC DNA]</scope>
</reference>
<dbReference type="InterPro" id="IPR008984">
    <property type="entry name" value="SMAD_FHA_dom_sf"/>
</dbReference>
<keyword evidence="4" id="KW-1185">Reference proteome</keyword>
<dbReference type="PROSITE" id="PS50006">
    <property type="entry name" value="FHA_DOMAIN"/>
    <property type="match status" value="1"/>
</dbReference>
<evidence type="ECO:0000313" key="4">
    <source>
        <dbReference type="Proteomes" id="UP001189429"/>
    </source>
</evidence>
<comment type="caution">
    <text evidence="3">The sequence shown here is derived from an EMBL/GenBank/DDBJ whole genome shotgun (WGS) entry which is preliminary data.</text>
</comment>
<feature type="region of interest" description="Disordered" evidence="1">
    <location>
        <begin position="1"/>
        <end position="22"/>
    </location>
</feature>
<dbReference type="Gene3D" id="2.60.200.20">
    <property type="match status" value="1"/>
</dbReference>
<accession>A0ABN9SS64</accession>
<name>A0ABN9SS64_9DINO</name>
<sequence length="77" mass="8596">SKMRGVAQFGRDAAKTTSQSPDLLMSEPIASRSHFSVVYETANDRYCLMDAGSKWGTFVRVTEPHKLSCGDWFHIGK</sequence>
<evidence type="ECO:0000259" key="2">
    <source>
        <dbReference type="PROSITE" id="PS50006"/>
    </source>
</evidence>
<organism evidence="3 4">
    <name type="scientific">Prorocentrum cordatum</name>
    <dbReference type="NCBI Taxonomy" id="2364126"/>
    <lineage>
        <taxon>Eukaryota</taxon>
        <taxon>Sar</taxon>
        <taxon>Alveolata</taxon>
        <taxon>Dinophyceae</taxon>
        <taxon>Prorocentrales</taxon>
        <taxon>Prorocentraceae</taxon>
        <taxon>Prorocentrum</taxon>
    </lineage>
</organism>
<proteinExistence type="predicted"/>
<dbReference type="Pfam" id="PF00498">
    <property type="entry name" value="FHA"/>
    <property type="match status" value="1"/>
</dbReference>
<feature type="non-terminal residue" evidence="3">
    <location>
        <position position="1"/>
    </location>
</feature>
<feature type="domain" description="FHA" evidence="2">
    <location>
        <begin position="7"/>
        <end position="59"/>
    </location>
</feature>
<dbReference type="EMBL" id="CAUYUJ010012885">
    <property type="protein sequence ID" value="CAK0834784.1"/>
    <property type="molecule type" value="Genomic_DNA"/>
</dbReference>
<protein>
    <recommendedName>
        <fullName evidence="2">FHA domain-containing protein</fullName>
    </recommendedName>
</protein>
<feature type="non-terminal residue" evidence="3">
    <location>
        <position position="77"/>
    </location>
</feature>
<dbReference type="Proteomes" id="UP001189429">
    <property type="component" value="Unassembled WGS sequence"/>
</dbReference>
<dbReference type="SUPFAM" id="SSF49879">
    <property type="entry name" value="SMAD/FHA domain"/>
    <property type="match status" value="1"/>
</dbReference>
<gene>
    <name evidence="3" type="ORF">PCOR1329_LOCUS32093</name>
</gene>
<evidence type="ECO:0000256" key="1">
    <source>
        <dbReference type="SAM" id="MobiDB-lite"/>
    </source>
</evidence>
<dbReference type="InterPro" id="IPR000253">
    <property type="entry name" value="FHA_dom"/>
</dbReference>